<evidence type="ECO:0000256" key="6">
    <source>
        <dbReference type="ARBA" id="ARBA00023125"/>
    </source>
</evidence>
<sequence>MCGRYVMAKTTADLVAEAEAEADANLELRQSWNIAPTSDVPVVLERFIGGASGNRPAPGGTAAAGRPVRQVHVARWGLVPGWARDASAGARAFNARSETVLEKPTFRDAVISRRCAVPVQGYYEWKTGPGRAKRPFYVSRSDGALTFFAGLYEWWRDPAKAPGDPGSWLLSASILTTAAPDPAEATASGQPPVLAALGELHDRMPVPMDRGTMAAWLDPAAPDPAALVHRVTAEAHATAAEWSMTEVGPAVGSVHNDGPQLLAAPGPDSAPEPALF</sequence>
<comment type="similarity">
    <text evidence="1 8">Belongs to the SOS response-associated peptidase family.</text>
</comment>
<keyword evidence="5" id="KW-0190">Covalent protein-DNA linkage</keyword>
<accession>A0ABZ3A0V9</accession>
<evidence type="ECO:0000313" key="10">
    <source>
        <dbReference type="EMBL" id="WZP16854.1"/>
    </source>
</evidence>
<evidence type="ECO:0000256" key="5">
    <source>
        <dbReference type="ARBA" id="ARBA00023124"/>
    </source>
</evidence>
<reference evidence="10 11" key="1">
    <citation type="submission" date="2024-04" db="EMBL/GenBank/DDBJ databases">
        <title>Arthrobacter sp. from Plains bison fecal sample.</title>
        <authorList>
            <person name="Ruzzini A."/>
        </authorList>
    </citation>
    <scope>NUCLEOTIDE SEQUENCE [LARGE SCALE GENOMIC DNA]</scope>
    <source>
        <strain evidence="10 11">EINP1</strain>
    </source>
</reference>
<protein>
    <recommendedName>
        <fullName evidence="8">Abasic site processing protein</fullName>
        <ecNumber evidence="8">3.4.-.-</ecNumber>
    </recommendedName>
</protein>
<evidence type="ECO:0000256" key="3">
    <source>
        <dbReference type="ARBA" id="ARBA00022763"/>
    </source>
</evidence>
<gene>
    <name evidence="10" type="ORF">AAE021_04615</name>
</gene>
<dbReference type="PANTHER" id="PTHR13604">
    <property type="entry name" value="DC12-RELATED"/>
    <property type="match status" value="1"/>
</dbReference>
<keyword evidence="7" id="KW-0456">Lyase</keyword>
<dbReference type="EMBL" id="CP151657">
    <property type="protein sequence ID" value="WZP16854.1"/>
    <property type="molecule type" value="Genomic_DNA"/>
</dbReference>
<dbReference type="RefSeq" id="WP_342024451.1">
    <property type="nucleotide sequence ID" value="NZ_CP151657.1"/>
</dbReference>
<dbReference type="EC" id="3.4.-.-" evidence="8"/>
<proteinExistence type="inferred from homology"/>
<evidence type="ECO:0000256" key="7">
    <source>
        <dbReference type="ARBA" id="ARBA00023239"/>
    </source>
</evidence>
<keyword evidence="2 8" id="KW-0645">Protease</keyword>
<keyword evidence="4 8" id="KW-0378">Hydrolase</keyword>
<name>A0ABZ3A0V9_9MICC</name>
<keyword evidence="11" id="KW-1185">Reference proteome</keyword>
<organism evidence="10 11">
    <name type="scientific">Arthrobacter citreus</name>
    <dbReference type="NCBI Taxonomy" id="1670"/>
    <lineage>
        <taxon>Bacteria</taxon>
        <taxon>Bacillati</taxon>
        <taxon>Actinomycetota</taxon>
        <taxon>Actinomycetes</taxon>
        <taxon>Micrococcales</taxon>
        <taxon>Micrococcaceae</taxon>
        <taxon>Arthrobacter</taxon>
    </lineage>
</organism>
<keyword evidence="3" id="KW-0227">DNA damage</keyword>
<evidence type="ECO:0000256" key="2">
    <source>
        <dbReference type="ARBA" id="ARBA00022670"/>
    </source>
</evidence>
<dbReference type="SUPFAM" id="SSF143081">
    <property type="entry name" value="BB1717-like"/>
    <property type="match status" value="1"/>
</dbReference>
<dbReference type="InterPro" id="IPR036590">
    <property type="entry name" value="SRAP-like"/>
</dbReference>
<feature type="region of interest" description="Disordered" evidence="9">
    <location>
        <begin position="250"/>
        <end position="276"/>
    </location>
</feature>
<dbReference type="PANTHER" id="PTHR13604:SF0">
    <property type="entry name" value="ABASIC SITE PROCESSING PROTEIN HMCES"/>
    <property type="match status" value="1"/>
</dbReference>
<evidence type="ECO:0000313" key="11">
    <source>
        <dbReference type="Proteomes" id="UP001448858"/>
    </source>
</evidence>
<dbReference type="Proteomes" id="UP001448858">
    <property type="component" value="Chromosome"/>
</dbReference>
<dbReference type="Gene3D" id="3.90.1680.10">
    <property type="entry name" value="SOS response associated peptidase-like"/>
    <property type="match status" value="1"/>
</dbReference>
<keyword evidence="6" id="KW-0238">DNA-binding</keyword>
<dbReference type="InterPro" id="IPR003738">
    <property type="entry name" value="SRAP"/>
</dbReference>
<evidence type="ECO:0000256" key="8">
    <source>
        <dbReference type="RuleBase" id="RU364100"/>
    </source>
</evidence>
<evidence type="ECO:0000256" key="9">
    <source>
        <dbReference type="SAM" id="MobiDB-lite"/>
    </source>
</evidence>
<evidence type="ECO:0000256" key="1">
    <source>
        <dbReference type="ARBA" id="ARBA00008136"/>
    </source>
</evidence>
<dbReference type="Pfam" id="PF02586">
    <property type="entry name" value="SRAP"/>
    <property type="match status" value="1"/>
</dbReference>
<evidence type="ECO:0000256" key="4">
    <source>
        <dbReference type="ARBA" id="ARBA00022801"/>
    </source>
</evidence>